<evidence type="ECO:0000313" key="5">
    <source>
        <dbReference type="EMBL" id="CAD8051426.1"/>
    </source>
</evidence>
<accession>A0A8S1KEG6</accession>
<dbReference type="EMBL" id="CAJJDN010000005">
    <property type="protein sequence ID" value="CAD8051426.1"/>
    <property type="molecule type" value="Genomic_DNA"/>
</dbReference>
<evidence type="ECO:0000259" key="4">
    <source>
        <dbReference type="Pfam" id="PF02765"/>
    </source>
</evidence>
<dbReference type="InterPro" id="IPR011564">
    <property type="entry name" value="Telomer_end-bd_POT1/Cdc13"/>
</dbReference>
<name>A0A8S1KEG6_9CILI</name>
<comment type="subcellular location">
    <subcellularLocation>
        <location evidence="1">Chromosome</location>
    </subcellularLocation>
</comment>
<evidence type="ECO:0000313" key="6">
    <source>
        <dbReference type="Proteomes" id="UP000692954"/>
    </source>
</evidence>
<dbReference type="PANTHER" id="PTHR14513:SF0">
    <property type="entry name" value="PROTECTION OF TELOMERES PROTEIN 1"/>
    <property type="match status" value="1"/>
</dbReference>
<feature type="domain" description="Telomeric single stranded DNA binding POT1/Cdc13" evidence="4">
    <location>
        <begin position="16"/>
        <end position="147"/>
    </location>
</feature>
<dbReference type="OrthoDB" id="292479at2759"/>
<proteinExistence type="predicted"/>
<dbReference type="Proteomes" id="UP000692954">
    <property type="component" value="Unassembled WGS sequence"/>
</dbReference>
<gene>
    <name evidence="5" type="ORF">PSON_ATCC_30995.1.T0050569</name>
</gene>
<organism evidence="5 6">
    <name type="scientific">Paramecium sonneborni</name>
    <dbReference type="NCBI Taxonomy" id="65129"/>
    <lineage>
        <taxon>Eukaryota</taxon>
        <taxon>Sar</taxon>
        <taxon>Alveolata</taxon>
        <taxon>Ciliophora</taxon>
        <taxon>Intramacronucleata</taxon>
        <taxon>Oligohymenophorea</taxon>
        <taxon>Peniculida</taxon>
        <taxon>Parameciidae</taxon>
        <taxon>Paramecium</taxon>
    </lineage>
</organism>
<evidence type="ECO:0000256" key="3">
    <source>
        <dbReference type="ARBA" id="ARBA00023125"/>
    </source>
</evidence>
<comment type="caution">
    <text evidence="5">The sequence shown here is derived from an EMBL/GenBank/DDBJ whole genome shotgun (WGS) entry which is preliminary data.</text>
</comment>
<dbReference type="AlphaFoldDB" id="A0A8S1KEG6"/>
<sequence>MSLKEIVTIQNILEALQTDEAEKQLRKKKLFAFIVDASKPKRLQGQGDYMQMIKVMDDSYNGYLTLFYFFKSLSDAAPLDTIGDIVFLKRYQYQLFNGEPQGRRNSFKTSYFLLFDANTQQLKFNPNDSQELSNEELEYLLKLSKYSQEYLSSNSLLNLYWYGTTNPIFDGLFQIYELKEDNIVILNDSKNNQYTLLCQGLVDLEIQQGAVIKIRNIQISNQNEILITDKSNIMMLPNFCQDVQNFSDIIQNFPKVDFQKENYQQITIGSITQIKKKYENLQYVPLINLIKKQVQENIVVVQGQIQSIQPTQIEEAFIFYNKFKSFSYKEVKENNLQVSGLQKTLQIQINLRDASLEGTNNIIQLLIFDNSSFFPFTLVWDNIEYMQNEYEKLMEKLIFEDDQAHDFVIEVLESAESIIYRVIDTKIIY</sequence>
<keyword evidence="6" id="KW-1185">Reference proteome</keyword>
<protein>
    <recommendedName>
        <fullName evidence="4">Telomeric single stranded DNA binding POT1/Cdc13 domain-containing protein</fullName>
    </recommendedName>
</protein>
<dbReference type="InterPro" id="IPR028389">
    <property type="entry name" value="POT1"/>
</dbReference>
<dbReference type="Pfam" id="PF02765">
    <property type="entry name" value="POT1"/>
    <property type="match status" value="1"/>
</dbReference>
<dbReference type="GO" id="GO:0032210">
    <property type="term" value="P:regulation of telomere maintenance via telomerase"/>
    <property type="evidence" value="ECO:0007669"/>
    <property type="project" value="TreeGrafter"/>
</dbReference>
<dbReference type="GO" id="GO:0010521">
    <property type="term" value="F:telomerase inhibitor activity"/>
    <property type="evidence" value="ECO:0007669"/>
    <property type="project" value="TreeGrafter"/>
</dbReference>
<keyword evidence="2" id="KW-0158">Chromosome</keyword>
<dbReference type="PANTHER" id="PTHR14513">
    <property type="entry name" value="PROTECTION OF TELOMERES 1"/>
    <property type="match status" value="1"/>
</dbReference>
<dbReference type="GO" id="GO:0000783">
    <property type="term" value="C:nuclear telomere cap complex"/>
    <property type="evidence" value="ECO:0007669"/>
    <property type="project" value="TreeGrafter"/>
</dbReference>
<dbReference type="GO" id="GO:0098505">
    <property type="term" value="F:G-rich strand telomeric DNA binding"/>
    <property type="evidence" value="ECO:0007669"/>
    <property type="project" value="TreeGrafter"/>
</dbReference>
<evidence type="ECO:0000256" key="2">
    <source>
        <dbReference type="ARBA" id="ARBA00022454"/>
    </source>
</evidence>
<evidence type="ECO:0000256" key="1">
    <source>
        <dbReference type="ARBA" id="ARBA00004286"/>
    </source>
</evidence>
<dbReference type="GO" id="GO:0016233">
    <property type="term" value="P:telomere capping"/>
    <property type="evidence" value="ECO:0007669"/>
    <property type="project" value="TreeGrafter"/>
</dbReference>
<keyword evidence="3" id="KW-0238">DNA-binding</keyword>
<reference evidence="5" key="1">
    <citation type="submission" date="2021-01" db="EMBL/GenBank/DDBJ databases">
        <authorList>
            <consortium name="Genoscope - CEA"/>
            <person name="William W."/>
        </authorList>
    </citation>
    <scope>NUCLEOTIDE SEQUENCE</scope>
</reference>